<evidence type="ECO:0000313" key="11">
    <source>
        <dbReference type="Proteomes" id="UP001301350"/>
    </source>
</evidence>
<gene>
    <name evidence="10" type="ORF">CDCA_CDCA11G3198</name>
</gene>
<dbReference type="InterPro" id="IPR011011">
    <property type="entry name" value="Znf_FYVE_PHD"/>
</dbReference>
<evidence type="ECO:0000256" key="1">
    <source>
        <dbReference type="ARBA" id="ARBA00022722"/>
    </source>
</evidence>
<dbReference type="SUPFAM" id="SSF57903">
    <property type="entry name" value="FYVE/PHD zinc finger"/>
    <property type="match status" value="1"/>
</dbReference>
<keyword evidence="5 8" id="KW-0233">DNA recombination</keyword>
<evidence type="ECO:0000259" key="9">
    <source>
        <dbReference type="PROSITE" id="PS50164"/>
    </source>
</evidence>
<dbReference type="AlphaFoldDB" id="A0AAV9IYI1"/>
<dbReference type="Pfam" id="PF01541">
    <property type="entry name" value="GIY-YIG"/>
    <property type="match status" value="1"/>
</dbReference>
<comment type="cofactor">
    <cofactor evidence="8">
        <name>a divalent metal cation</name>
        <dbReference type="ChEBI" id="CHEBI:60240"/>
    </cofactor>
</comment>
<evidence type="ECO:0000256" key="6">
    <source>
        <dbReference type="ARBA" id="ARBA00023204"/>
    </source>
</evidence>
<dbReference type="Gene3D" id="3.30.40.10">
    <property type="entry name" value="Zinc/RING finger domain, C3HC4 (zinc finger)"/>
    <property type="match status" value="1"/>
</dbReference>
<dbReference type="GO" id="GO:0017108">
    <property type="term" value="F:5'-flap endonuclease activity"/>
    <property type="evidence" value="ECO:0007669"/>
    <property type="project" value="InterPro"/>
</dbReference>
<dbReference type="PROSITE" id="PS50164">
    <property type="entry name" value="GIY_YIG"/>
    <property type="match status" value="1"/>
</dbReference>
<keyword evidence="6 8" id="KW-0234">DNA repair</keyword>
<evidence type="ECO:0000256" key="5">
    <source>
        <dbReference type="ARBA" id="ARBA00023172"/>
    </source>
</evidence>
<dbReference type="EMBL" id="JANCYW010000011">
    <property type="protein sequence ID" value="KAK4537173.1"/>
    <property type="molecule type" value="Genomic_DNA"/>
</dbReference>
<keyword evidence="1 8" id="KW-0540">Nuclease</keyword>
<evidence type="ECO:0000256" key="7">
    <source>
        <dbReference type="ARBA" id="ARBA00023242"/>
    </source>
</evidence>
<comment type="caution">
    <text evidence="10">The sequence shown here is derived from an EMBL/GenBank/DDBJ whole genome shotgun (WGS) entry which is preliminary data.</text>
</comment>
<evidence type="ECO:0000256" key="3">
    <source>
        <dbReference type="ARBA" id="ARBA00022763"/>
    </source>
</evidence>
<protein>
    <recommendedName>
        <fullName evidence="8">Structure-specific endonuclease subunit SLX1 homolog</fullName>
        <ecNumber evidence="8">3.1.-.-</ecNumber>
    </recommendedName>
</protein>
<keyword evidence="7 8" id="KW-0539">Nucleus</keyword>
<sequence>MSWCDEWTTHKQIDDEQLASWCTATSDGALSDENLVGEARPTREINSCACRARRYCCYLLRSLSTDRRSRHRTYIGFTTDPYRRLREHNGELKHAGARRTRAHRPWSMLLLVEGFRDTQQAMQFEWLWQHPQYMNGSETEALLPTAPKCRAAGRAARVGVLSKLHVLDAMLRTRPWNCLPLRVVVLSPPAGVSSAAVDETFLSCLPLQVRIQRYTRLAEVAQLVPDGLGSCISSRRSGIDSAACYVCRRQDGRPVGADVRSACPECVTTFHLRCVATTDATEPLLTDRIVCPRCTAVVPWADVLRYVHTTPSLSIPAT</sequence>
<comment type="function">
    <text evidence="8">Catalytic subunit of a heterodimeric structure-specific endonuclease that resolves DNA secondary structures generated during DNA repair and recombination. Has endonuclease activity towards branched DNA substrates, introducing single-strand cuts in duplex DNA close to junctions with ss-DNA.</text>
</comment>
<keyword evidence="2 8" id="KW-0255">Endonuclease</keyword>
<dbReference type="GO" id="GO:0006310">
    <property type="term" value="P:DNA recombination"/>
    <property type="evidence" value="ECO:0007669"/>
    <property type="project" value="UniProtKB-UniRule"/>
</dbReference>
<name>A0AAV9IYI1_CYACA</name>
<dbReference type="GO" id="GO:0033557">
    <property type="term" value="C:Slx1-Slx4 complex"/>
    <property type="evidence" value="ECO:0007669"/>
    <property type="project" value="UniProtKB-UniRule"/>
</dbReference>
<dbReference type="Proteomes" id="UP001301350">
    <property type="component" value="Unassembled WGS sequence"/>
</dbReference>
<evidence type="ECO:0000256" key="8">
    <source>
        <dbReference type="HAMAP-Rule" id="MF_03100"/>
    </source>
</evidence>
<evidence type="ECO:0000256" key="2">
    <source>
        <dbReference type="ARBA" id="ARBA00022759"/>
    </source>
</evidence>
<dbReference type="InterPro" id="IPR027520">
    <property type="entry name" value="Slx1"/>
</dbReference>
<dbReference type="InterPro" id="IPR050381">
    <property type="entry name" value="SLX1_endonuclease"/>
</dbReference>
<dbReference type="InterPro" id="IPR035901">
    <property type="entry name" value="GIY-YIG_endonuc_sf"/>
</dbReference>
<comment type="subcellular location">
    <subcellularLocation>
        <location evidence="8">Nucleus</location>
    </subcellularLocation>
</comment>
<evidence type="ECO:0000313" key="10">
    <source>
        <dbReference type="EMBL" id="KAK4537173.1"/>
    </source>
</evidence>
<dbReference type="EC" id="3.1.-.-" evidence="8"/>
<keyword evidence="11" id="KW-1185">Reference proteome</keyword>
<comment type="caution">
    <text evidence="8">Lacks conserved residue(s) required for the propagation of feature annotation.</text>
</comment>
<dbReference type="PANTHER" id="PTHR20208">
    <property type="entry name" value="STRUCTURE-SPECIFIC ENDONUCLEASE SUBUNIT SLX1"/>
    <property type="match status" value="1"/>
</dbReference>
<keyword evidence="4 8" id="KW-0378">Hydrolase</keyword>
<dbReference type="Gene3D" id="3.40.1440.10">
    <property type="entry name" value="GIY-YIG endonuclease"/>
    <property type="match status" value="1"/>
</dbReference>
<dbReference type="InterPro" id="IPR013083">
    <property type="entry name" value="Znf_RING/FYVE/PHD"/>
</dbReference>
<keyword evidence="3 8" id="KW-0227">DNA damage</keyword>
<comment type="similarity">
    <text evidence="8">Belongs to the SLX1 family.</text>
</comment>
<feature type="domain" description="GIY-YIG" evidence="9">
    <location>
        <begin position="53"/>
        <end position="141"/>
    </location>
</feature>
<dbReference type="HAMAP" id="MF_03100">
    <property type="entry name" value="Endonuc_su_Slx1"/>
    <property type="match status" value="1"/>
</dbReference>
<reference evidence="10 11" key="1">
    <citation type="submission" date="2022-07" db="EMBL/GenBank/DDBJ databases">
        <title>Genome-wide signatures of adaptation to extreme environments.</title>
        <authorList>
            <person name="Cho C.H."/>
            <person name="Yoon H.S."/>
        </authorList>
    </citation>
    <scope>NUCLEOTIDE SEQUENCE [LARGE SCALE GENOMIC DNA]</scope>
    <source>
        <strain evidence="10 11">DBV 063 E5</strain>
    </source>
</reference>
<dbReference type="InterPro" id="IPR000305">
    <property type="entry name" value="GIY-YIG_endonuc"/>
</dbReference>
<evidence type="ECO:0000256" key="4">
    <source>
        <dbReference type="ARBA" id="ARBA00022801"/>
    </source>
</evidence>
<comment type="subunit">
    <text evidence="8">Forms a heterodimer with a member of the SLX4 family.</text>
</comment>
<proteinExistence type="inferred from homology"/>
<dbReference type="GO" id="GO:0006281">
    <property type="term" value="P:DNA repair"/>
    <property type="evidence" value="ECO:0007669"/>
    <property type="project" value="UniProtKB-UniRule"/>
</dbReference>
<accession>A0AAV9IYI1</accession>
<organism evidence="10 11">
    <name type="scientific">Cyanidium caldarium</name>
    <name type="common">Red alga</name>
    <dbReference type="NCBI Taxonomy" id="2771"/>
    <lineage>
        <taxon>Eukaryota</taxon>
        <taxon>Rhodophyta</taxon>
        <taxon>Bangiophyceae</taxon>
        <taxon>Cyanidiales</taxon>
        <taxon>Cyanidiaceae</taxon>
        <taxon>Cyanidium</taxon>
    </lineage>
</organism>
<dbReference type="CDD" id="cd10455">
    <property type="entry name" value="GIY-YIG_SLX1"/>
    <property type="match status" value="1"/>
</dbReference>